<protein>
    <submittedName>
        <fullName evidence="7">4,5-DOPA dioxygenase extradiol</fullName>
        <ecNumber evidence="7">1.13.11.-</ecNumber>
    </submittedName>
</protein>
<evidence type="ECO:0000256" key="3">
    <source>
        <dbReference type="ARBA" id="ARBA00022723"/>
    </source>
</evidence>
<comment type="caution">
    <text evidence="7">The sequence shown here is derived from an EMBL/GenBank/DDBJ whole genome shotgun (WGS) entry which is preliminary data.</text>
</comment>
<feature type="domain" description="Extradiol ring-cleavage dioxygenase class III enzyme subunit B" evidence="6">
    <location>
        <begin position="55"/>
        <end position="271"/>
    </location>
</feature>
<keyword evidence="4" id="KW-0862">Zinc</keyword>
<dbReference type="EC" id="1.13.11.-" evidence="7"/>
<comment type="similarity">
    <text evidence="2">Belongs to the DODA-type extradiol aromatic ring-opening dioxygenase family.</text>
</comment>
<evidence type="ECO:0000256" key="1">
    <source>
        <dbReference type="ARBA" id="ARBA00001947"/>
    </source>
</evidence>
<sequence length="293" mass="32423">MALTRTPDAPAGAYDLFLPGALPAAQAQRHWTPEDGALPTLYISHGAPPLLEDAEWIRQLFTWAQGLPKPRAVLIVSAHWEDAPLSLSAPDSGTPLVYDFGGFHPRYWTLSYRTPDAHWLADRVAAAMPDSDPVHRHTSRGLDHGAWIPLMTMYPLADVPVLQLSMPTHDPERLLELGRRLRPLREEGVLVIGSGFMTHGLPFLTREMVVDNAVPSWSADFDAWAAEALSHGDVPTLTDYRDQAPGLSYAHPTTDHYVPIFITLGAAQNAEQPVRTVIDGYWMGLSKRSFQLD</sequence>
<keyword evidence="5 7" id="KW-0560">Oxidoreductase</keyword>
<evidence type="ECO:0000313" key="7">
    <source>
        <dbReference type="EMBL" id="MBB4932633.1"/>
    </source>
</evidence>
<dbReference type="EMBL" id="JACHJT010000001">
    <property type="protein sequence ID" value="MBB4932633.1"/>
    <property type="molecule type" value="Genomic_DNA"/>
</dbReference>
<evidence type="ECO:0000256" key="4">
    <source>
        <dbReference type="ARBA" id="ARBA00022833"/>
    </source>
</evidence>
<dbReference type="RefSeq" id="WP_184580197.1">
    <property type="nucleotide sequence ID" value="NZ_JACHJT010000001.1"/>
</dbReference>
<dbReference type="PIRSF" id="PIRSF006157">
    <property type="entry name" value="Doxgns_DODA"/>
    <property type="match status" value="1"/>
</dbReference>
<dbReference type="GO" id="GO:0016702">
    <property type="term" value="F:oxidoreductase activity, acting on single donors with incorporation of molecular oxygen, incorporation of two atoms of oxygen"/>
    <property type="evidence" value="ECO:0007669"/>
    <property type="project" value="UniProtKB-ARBA"/>
</dbReference>
<dbReference type="AlphaFoldDB" id="A0A7W7RJB4"/>
<evidence type="ECO:0000256" key="2">
    <source>
        <dbReference type="ARBA" id="ARBA00007581"/>
    </source>
</evidence>
<dbReference type="CDD" id="cd07363">
    <property type="entry name" value="45_DOPA_Dioxygenase"/>
    <property type="match status" value="1"/>
</dbReference>
<dbReference type="PANTHER" id="PTHR30096:SF0">
    <property type="entry name" value="4,5-DOPA DIOXYGENASE EXTRADIOL-LIKE PROTEIN"/>
    <property type="match status" value="1"/>
</dbReference>
<organism evidence="7 8">
    <name type="scientific">Lipingzhangella halophila</name>
    <dbReference type="NCBI Taxonomy" id="1783352"/>
    <lineage>
        <taxon>Bacteria</taxon>
        <taxon>Bacillati</taxon>
        <taxon>Actinomycetota</taxon>
        <taxon>Actinomycetes</taxon>
        <taxon>Streptosporangiales</taxon>
        <taxon>Nocardiopsidaceae</taxon>
        <taxon>Lipingzhangella</taxon>
    </lineage>
</organism>
<keyword evidence="3" id="KW-0479">Metal-binding</keyword>
<dbReference type="SUPFAM" id="SSF53213">
    <property type="entry name" value="LigB-like"/>
    <property type="match status" value="1"/>
</dbReference>
<dbReference type="Proteomes" id="UP000523007">
    <property type="component" value="Unassembled WGS sequence"/>
</dbReference>
<proteinExistence type="inferred from homology"/>
<name>A0A7W7RJB4_9ACTN</name>
<keyword evidence="7" id="KW-0223">Dioxygenase</keyword>
<evidence type="ECO:0000313" key="8">
    <source>
        <dbReference type="Proteomes" id="UP000523007"/>
    </source>
</evidence>
<dbReference type="InterPro" id="IPR014436">
    <property type="entry name" value="Extradiol_dOase_DODA"/>
</dbReference>
<comment type="cofactor">
    <cofactor evidence="1">
        <name>Zn(2+)</name>
        <dbReference type="ChEBI" id="CHEBI:29105"/>
    </cofactor>
</comment>
<dbReference type="GO" id="GO:0008270">
    <property type="term" value="F:zinc ion binding"/>
    <property type="evidence" value="ECO:0007669"/>
    <property type="project" value="InterPro"/>
</dbReference>
<dbReference type="InterPro" id="IPR004183">
    <property type="entry name" value="Xdiol_dOase_suB"/>
</dbReference>
<reference evidence="7 8" key="1">
    <citation type="submission" date="2020-08" db="EMBL/GenBank/DDBJ databases">
        <title>Sequencing the genomes of 1000 actinobacteria strains.</title>
        <authorList>
            <person name="Klenk H.-P."/>
        </authorList>
    </citation>
    <scope>NUCLEOTIDE SEQUENCE [LARGE SCALE GENOMIC DNA]</scope>
    <source>
        <strain evidence="7 8">DSM 102030</strain>
    </source>
</reference>
<dbReference type="Gene3D" id="3.40.830.10">
    <property type="entry name" value="LigB-like"/>
    <property type="match status" value="1"/>
</dbReference>
<dbReference type="GO" id="GO:0008198">
    <property type="term" value="F:ferrous iron binding"/>
    <property type="evidence" value="ECO:0007669"/>
    <property type="project" value="InterPro"/>
</dbReference>
<evidence type="ECO:0000256" key="5">
    <source>
        <dbReference type="ARBA" id="ARBA00023002"/>
    </source>
</evidence>
<keyword evidence="8" id="KW-1185">Reference proteome</keyword>
<evidence type="ECO:0000259" key="6">
    <source>
        <dbReference type="Pfam" id="PF02900"/>
    </source>
</evidence>
<accession>A0A7W7RJB4</accession>
<dbReference type="Pfam" id="PF02900">
    <property type="entry name" value="LigB"/>
    <property type="match status" value="1"/>
</dbReference>
<dbReference type="PANTHER" id="PTHR30096">
    <property type="entry name" value="4,5-DOPA DIOXYGENASE EXTRADIOL-LIKE PROTEIN"/>
    <property type="match status" value="1"/>
</dbReference>
<gene>
    <name evidence="7" type="ORF">F4561_003453</name>
</gene>